<proteinExistence type="predicted"/>
<protein>
    <submittedName>
        <fullName evidence="3">Lumazine-binding domain protein</fullName>
    </submittedName>
</protein>
<dbReference type="EMBL" id="CDOD01000009">
    <property type="protein sequence ID" value="CEN33729.1"/>
    <property type="molecule type" value="Genomic_DNA"/>
</dbReference>
<dbReference type="AlphaFoldDB" id="A0A0B7H5E8"/>
<feature type="region of interest" description="Disordered" evidence="1">
    <location>
        <begin position="121"/>
        <end position="164"/>
    </location>
</feature>
<feature type="chain" id="PRO_5002117069" evidence="2">
    <location>
        <begin position="22"/>
        <end position="164"/>
    </location>
</feature>
<gene>
    <name evidence="3" type="ORF">CCYN2B_170105</name>
</gene>
<organism evidence="3 4">
    <name type="scientific">Capnocytophaga cynodegmi</name>
    <dbReference type="NCBI Taxonomy" id="28189"/>
    <lineage>
        <taxon>Bacteria</taxon>
        <taxon>Pseudomonadati</taxon>
        <taxon>Bacteroidota</taxon>
        <taxon>Flavobacteriia</taxon>
        <taxon>Flavobacteriales</taxon>
        <taxon>Flavobacteriaceae</taxon>
        <taxon>Capnocytophaga</taxon>
    </lineage>
</organism>
<dbReference type="RefSeq" id="WP_041991077.1">
    <property type="nucleotide sequence ID" value="NZ_CDOD01000009.1"/>
</dbReference>
<feature type="compositionally biased region" description="Acidic residues" evidence="1">
    <location>
        <begin position="142"/>
        <end position="164"/>
    </location>
</feature>
<evidence type="ECO:0000313" key="3">
    <source>
        <dbReference type="EMBL" id="CEN33729.1"/>
    </source>
</evidence>
<keyword evidence="2" id="KW-0732">Signal</keyword>
<dbReference type="Proteomes" id="UP000038055">
    <property type="component" value="Unassembled WGS sequence"/>
</dbReference>
<reference evidence="4" key="1">
    <citation type="submission" date="2015-01" db="EMBL/GenBank/DDBJ databases">
        <authorList>
            <person name="MANFREDI Pablo"/>
        </authorList>
    </citation>
    <scope>NUCLEOTIDE SEQUENCE [LARGE SCALE GENOMIC DNA]</scope>
    <source>
        <strain evidence="4">Ccyn2B</strain>
    </source>
</reference>
<evidence type="ECO:0000313" key="4">
    <source>
        <dbReference type="Proteomes" id="UP000038055"/>
    </source>
</evidence>
<sequence length="164" mass="18792">MRKLFLNLVMLLMFLFVSCSGDSPRKVAEKFLEAMENQNFEEAKKYSDDSMKQLLNMLDSMPKDNNKKAENAKVKVTKVEENGDKAKVFYIVESSEIQEESKEQSIDLKKVDGNWKVSFNKEEMNKEEPAGNLDATESENQSSEEEITTELEDLEAEVVTETTE</sequence>
<dbReference type="PROSITE" id="PS51257">
    <property type="entry name" value="PROKAR_LIPOPROTEIN"/>
    <property type="match status" value="1"/>
</dbReference>
<dbReference type="Gene3D" id="3.10.450.50">
    <property type="match status" value="1"/>
</dbReference>
<keyword evidence="4" id="KW-1185">Reference proteome</keyword>
<feature type="signal peptide" evidence="2">
    <location>
        <begin position="1"/>
        <end position="21"/>
    </location>
</feature>
<name>A0A0B7H5E8_9FLAO</name>
<dbReference type="eggNOG" id="ENOG5033KW7">
    <property type="taxonomic scope" value="Bacteria"/>
</dbReference>
<accession>A0A0B7H5E8</accession>
<evidence type="ECO:0000256" key="1">
    <source>
        <dbReference type="SAM" id="MobiDB-lite"/>
    </source>
</evidence>
<dbReference type="STRING" id="28189.CCYN74_160006"/>
<evidence type="ECO:0000256" key="2">
    <source>
        <dbReference type="SAM" id="SignalP"/>
    </source>
</evidence>